<protein>
    <recommendedName>
        <fullName evidence="5">Methyltransferase domain-containing protein</fullName>
    </recommendedName>
</protein>
<evidence type="ECO:0000259" key="2">
    <source>
        <dbReference type="Pfam" id="PF13847"/>
    </source>
</evidence>
<dbReference type="EMBL" id="BOPV01000001">
    <property type="protein sequence ID" value="GIL38865.1"/>
    <property type="molecule type" value="Genomic_DNA"/>
</dbReference>
<dbReference type="Gene3D" id="3.40.50.150">
    <property type="entry name" value="Vaccinia Virus protein VP39"/>
    <property type="match status" value="1"/>
</dbReference>
<dbReference type="Pfam" id="PF13847">
    <property type="entry name" value="Methyltransf_31"/>
    <property type="match status" value="1"/>
</dbReference>
<feature type="domain" description="Methyltransferase" evidence="2">
    <location>
        <begin position="45"/>
        <end position="156"/>
    </location>
</feature>
<dbReference type="InterPro" id="IPR025714">
    <property type="entry name" value="Methyltranfer_dom"/>
</dbReference>
<dbReference type="Proteomes" id="UP000681075">
    <property type="component" value="Unassembled WGS sequence"/>
</dbReference>
<organism evidence="3 4">
    <name type="scientific">Roseiterribacter gracilis</name>
    <dbReference type="NCBI Taxonomy" id="2812848"/>
    <lineage>
        <taxon>Bacteria</taxon>
        <taxon>Pseudomonadati</taxon>
        <taxon>Pseudomonadota</taxon>
        <taxon>Alphaproteobacteria</taxon>
        <taxon>Rhodospirillales</taxon>
        <taxon>Roseiterribacteraceae</taxon>
        <taxon>Roseiterribacter</taxon>
    </lineage>
</organism>
<feature type="domain" description="Methyltransferase regulatory" evidence="1">
    <location>
        <begin position="220"/>
        <end position="303"/>
    </location>
</feature>
<evidence type="ECO:0000313" key="4">
    <source>
        <dbReference type="Proteomes" id="UP000681075"/>
    </source>
</evidence>
<comment type="caution">
    <text evidence="3">The sequence shown here is derived from an EMBL/GenBank/DDBJ whole genome shotgun (WGS) entry which is preliminary data.</text>
</comment>
<dbReference type="Pfam" id="PF10119">
    <property type="entry name" value="MethyTransf_Reg"/>
    <property type="match status" value="1"/>
</dbReference>
<dbReference type="CDD" id="cd02440">
    <property type="entry name" value="AdoMet_MTases"/>
    <property type="match status" value="1"/>
</dbReference>
<dbReference type="InterPro" id="IPR029063">
    <property type="entry name" value="SAM-dependent_MTases_sf"/>
</dbReference>
<dbReference type="InterPro" id="IPR018773">
    <property type="entry name" value="MeTrfase_reg_dom_prd"/>
</dbReference>
<evidence type="ECO:0008006" key="5">
    <source>
        <dbReference type="Google" id="ProtNLM"/>
    </source>
</evidence>
<dbReference type="RefSeq" id="WP_420241926.1">
    <property type="nucleotide sequence ID" value="NZ_BOPV01000001.1"/>
</dbReference>
<dbReference type="SUPFAM" id="SSF53335">
    <property type="entry name" value="S-adenosyl-L-methionine-dependent methyltransferases"/>
    <property type="match status" value="1"/>
</dbReference>
<evidence type="ECO:0000259" key="1">
    <source>
        <dbReference type="Pfam" id="PF10119"/>
    </source>
</evidence>
<accession>A0A8S8XC37</accession>
<dbReference type="AlphaFoldDB" id="A0A8S8XC37"/>
<proteinExistence type="predicted"/>
<reference evidence="3" key="1">
    <citation type="submission" date="2021-02" db="EMBL/GenBank/DDBJ databases">
        <title>Genome sequence of Rhodospirillales sp. strain TMPK1 isolated from soil.</title>
        <authorList>
            <person name="Nakai R."/>
            <person name="Kusada H."/>
            <person name="Tamaki H."/>
        </authorList>
    </citation>
    <scope>NUCLEOTIDE SEQUENCE</scope>
    <source>
        <strain evidence="3">TMPK1</strain>
    </source>
</reference>
<sequence length="514" mass="56626">MTNWAGGYVSDIPYTSDFYREMAPVSLYLAALLRNVRPPAITAPYNYCELACGQGVGTMLLAAANPQGRFYGYDFSPGMIRNAESLLVESGLKNCVIGEESFASLCEKSDSELPMFDFIALHGTYTWVDAERRREIVQFVGKRLKPGGLFYISWNCMPGWTPMLAAQRMMVELARRVPGRTQTKIEHALGMLRQLNENNAKLFAANPDLGLRLKTAETQDRAYLAHEFFNDTWEPLYVTDVMRDLADAKLSFVGSAQYGEMYDEFVVPPELLALLNDAPDAGMRELLRDMAVNAQFRRDLYVRGEARLPAIEQRRLLGELGVVLSKPADKIELAVKLMIGDADLPPALYAPIVAALASGAKTIDELDSLPAMANQSFNAVLQCAVMLVHTGQAALVPPRQAAGARSAVETSRALNLALAMRTRYGEDPKFLAAGKTGSAIGTNVIDRLLYPILLEPTRPSPSDLAAFVVGYFRQTGRQMLQHGAPVASIELETVQQVNDLLQTKLPVWRELGVL</sequence>
<name>A0A8S8XC37_9PROT</name>
<keyword evidence="4" id="KW-1185">Reference proteome</keyword>
<gene>
    <name evidence="3" type="ORF">TMPK1_11020</name>
</gene>
<evidence type="ECO:0000313" key="3">
    <source>
        <dbReference type="EMBL" id="GIL38865.1"/>
    </source>
</evidence>